<accession>A0A8J2RPW0</accession>
<comment type="caution">
    <text evidence="2">The sequence shown here is derived from an EMBL/GenBank/DDBJ whole genome shotgun (WGS) entry which is preliminary data.</text>
</comment>
<evidence type="ECO:0000313" key="2">
    <source>
        <dbReference type="EMBL" id="CAH0100572.1"/>
    </source>
</evidence>
<dbReference type="Proteomes" id="UP000789390">
    <property type="component" value="Unassembled WGS sequence"/>
</dbReference>
<dbReference type="EMBL" id="CAKKLH010000040">
    <property type="protein sequence ID" value="CAH0100572.1"/>
    <property type="molecule type" value="Genomic_DNA"/>
</dbReference>
<dbReference type="OrthoDB" id="6403646at2759"/>
<evidence type="ECO:0000256" key="1">
    <source>
        <dbReference type="SAM" id="MobiDB-lite"/>
    </source>
</evidence>
<name>A0A8J2RPW0_9CRUS</name>
<protein>
    <submittedName>
        <fullName evidence="2">Uncharacterized protein</fullName>
    </submittedName>
</protein>
<sequence>MESTEEGERKANFMANKWAEQNVPDMAIIMSDSRPDLEKISSITVSQKSTAARCGKTIRSNDEADRAEEITAGFPAICGPSDDTQKDRLDEHAKKMWQRPDPGGARSLSETGAHSRFSLSASASALNFKKCELELDHRPTEHFARTLTPSIRQK</sequence>
<evidence type="ECO:0000313" key="3">
    <source>
        <dbReference type="Proteomes" id="UP000789390"/>
    </source>
</evidence>
<feature type="compositionally biased region" description="Basic and acidic residues" evidence="1">
    <location>
        <begin position="83"/>
        <end position="94"/>
    </location>
</feature>
<dbReference type="AlphaFoldDB" id="A0A8J2RPW0"/>
<gene>
    <name evidence="2" type="ORF">DGAL_LOCUS2857</name>
</gene>
<organism evidence="2 3">
    <name type="scientific">Daphnia galeata</name>
    <dbReference type="NCBI Taxonomy" id="27404"/>
    <lineage>
        <taxon>Eukaryota</taxon>
        <taxon>Metazoa</taxon>
        <taxon>Ecdysozoa</taxon>
        <taxon>Arthropoda</taxon>
        <taxon>Crustacea</taxon>
        <taxon>Branchiopoda</taxon>
        <taxon>Diplostraca</taxon>
        <taxon>Cladocera</taxon>
        <taxon>Anomopoda</taxon>
        <taxon>Daphniidae</taxon>
        <taxon>Daphnia</taxon>
    </lineage>
</organism>
<keyword evidence="3" id="KW-1185">Reference proteome</keyword>
<proteinExistence type="predicted"/>
<reference evidence="2" key="1">
    <citation type="submission" date="2021-11" db="EMBL/GenBank/DDBJ databases">
        <authorList>
            <person name="Schell T."/>
        </authorList>
    </citation>
    <scope>NUCLEOTIDE SEQUENCE</scope>
    <source>
        <strain evidence="2">M5</strain>
    </source>
</reference>
<feature type="region of interest" description="Disordered" evidence="1">
    <location>
        <begin position="71"/>
        <end position="113"/>
    </location>
</feature>